<proteinExistence type="inferred from homology"/>
<evidence type="ECO:0000256" key="1">
    <source>
        <dbReference type="RuleBase" id="RU362092"/>
    </source>
</evidence>
<dbReference type="GO" id="GO:0003677">
    <property type="term" value="F:DNA binding"/>
    <property type="evidence" value="ECO:0007669"/>
    <property type="project" value="UniProtKB-KW"/>
</dbReference>
<dbReference type="InterPro" id="IPR023405">
    <property type="entry name" value="Topo_IA_core_domain"/>
</dbReference>
<comment type="catalytic activity">
    <reaction evidence="1">
        <text>ATP-independent breakage of single-stranded DNA, followed by passage and rejoining.</text>
        <dbReference type="EC" id="5.6.2.1"/>
    </reaction>
</comment>
<comment type="function">
    <text evidence="1">Introduces a single-strand break via transesterification at a target site in duplex DNA. Releases the supercoiling and torsional tension of DNA introduced during the DNA replication and transcription by transiently cleaving and rejoining one strand of the DNA duplex. The scissile phosphodiester is attacked by the catalytic tyrosine of the enzyme, resulting in the formation of a DNA-(5'-phosphotyrosyl)-enzyme intermediate and the expulsion of a 3'-OH DNA strand.</text>
</comment>
<dbReference type="GO" id="GO:0031422">
    <property type="term" value="C:RecQ family helicase-topoisomerase III complex"/>
    <property type="evidence" value="ECO:0007669"/>
    <property type="project" value="TreeGrafter"/>
</dbReference>
<comment type="caution">
    <text evidence="2">The sequence shown here is derived from an EMBL/GenBank/DDBJ whole genome shotgun (WGS) entry which is preliminary data.</text>
</comment>
<accession>A0A9W8PN41</accession>
<evidence type="ECO:0000313" key="3">
    <source>
        <dbReference type="Proteomes" id="UP001152130"/>
    </source>
</evidence>
<reference evidence="2" key="1">
    <citation type="submission" date="2022-10" db="EMBL/GenBank/DDBJ databases">
        <title>Fusarium specimens isolated from Avocado Roots.</title>
        <authorList>
            <person name="Stajich J."/>
            <person name="Roper C."/>
            <person name="Heimlech-Rivalta G."/>
        </authorList>
    </citation>
    <scope>NUCLEOTIDE SEQUENCE</scope>
    <source>
        <strain evidence="2">CF00143</strain>
    </source>
</reference>
<dbReference type="InterPro" id="IPR000380">
    <property type="entry name" value="Topo_IA"/>
</dbReference>
<gene>
    <name evidence="2" type="primary">TOP3_1</name>
    <name evidence="2" type="ORF">NW766_008342</name>
</gene>
<dbReference type="GO" id="GO:0006281">
    <property type="term" value="P:DNA repair"/>
    <property type="evidence" value="ECO:0007669"/>
    <property type="project" value="TreeGrafter"/>
</dbReference>
<keyword evidence="1" id="KW-0238">DNA-binding</keyword>
<evidence type="ECO:0000313" key="2">
    <source>
        <dbReference type="EMBL" id="KAJ4010471.1"/>
    </source>
</evidence>
<dbReference type="PANTHER" id="PTHR11390:SF21">
    <property type="entry name" value="DNA TOPOISOMERASE 3-ALPHA"/>
    <property type="match status" value="1"/>
</dbReference>
<name>A0A9W8PN41_9HYPO</name>
<dbReference type="GO" id="GO:0006265">
    <property type="term" value="P:DNA topological change"/>
    <property type="evidence" value="ECO:0007669"/>
    <property type="project" value="InterPro"/>
</dbReference>
<dbReference type="EMBL" id="JAPDHF010000012">
    <property type="protein sequence ID" value="KAJ4010471.1"/>
    <property type="molecule type" value="Genomic_DNA"/>
</dbReference>
<keyword evidence="1 2" id="KW-0413">Isomerase</keyword>
<dbReference type="PANTHER" id="PTHR11390">
    <property type="entry name" value="PROKARYOTIC DNA TOPOISOMERASE"/>
    <property type="match status" value="1"/>
</dbReference>
<dbReference type="GO" id="GO:0006310">
    <property type="term" value="P:DNA recombination"/>
    <property type="evidence" value="ECO:0007669"/>
    <property type="project" value="TreeGrafter"/>
</dbReference>
<keyword evidence="3" id="KW-1185">Reference proteome</keyword>
<dbReference type="Proteomes" id="UP001152130">
    <property type="component" value="Unassembled WGS sequence"/>
</dbReference>
<dbReference type="Gene3D" id="3.40.50.140">
    <property type="match status" value="1"/>
</dbReference>
<dbReference type="AlphaFoldDB" id="A0A9W8PN41"/>
<dbReference type="EC" id="5.6.2.1" evidence="1"/>
<dbReference type="SUPFAM" id="SSF56712">
    <property type="entry name" value="Prokaryotic type I DNA topoisomerase"/>
    <property type="match status" value="1"/>
</dbReference>
<dbReference type="GO" id="GO:0005634">
    <property type="term" value="C:nucleus"/>
    <property type="evidence" value="ECO:0007669"/>
    <property type="project" value="TreeGrafter"/>
</dbReference>
<protein>
    <recommendedName>
        <fullName evidence="1">DNA topoisomerase</fullName>
        <ecNumber evidence="1">5.6.2.1</ecNumber>
    </recommendedName>
</protein>
<dbReference type="GO" id="GO:0003917">
    <property type="term" value="F:DNA topoisomerase type I (single strand cut, ATP-independent) activity"/>
    <property type="evidence" value="ECO:0007669"/>
    <property type="project" value="UniProtKB-EC"/>
</dbReference>
<sequence>MKVLCVAEKPSISKAVATHLAGGRVETHNTRNKYIKNYGFDFDFGQQLGQCSVTMTCVTGHLTSVDFTPANKNWYSPPPESLFSAPIVTNISEVKLLVFLRHYPSLTT</sequence>
<organism evidence="2 3">
    <name type="scientific">Fusarium irregulare</name>
    <dbReference type="NCBI Taxonomy" id="2494466"/>
    <lineage>
        <taxon>Eukaryota</taxon>
        <taxon>Fungi</taxon>
        <taxon>Dikarya</taxon>
        <taxon>Ascomycota</taxon>
        <taxon>Pezizomycotina</taxon>
        <taxon>Sordariomycetes</taxon>
        <taxon>Hypocreomycetidae</taxon>
        <taxon>Hypocreales</taxon>
        <taxon>Nectriaceae</taxon>
        <taxon>Fusarium</taxon>
        <taxon>Fusarium incarnatum-equiseti species complex</taxon>
    </lineage>
</organism>
<comment type="similarity">
    <text evidence="1">Belongs to the type IA topoisomerase family.</text>
</comment>
<keyword evidence="1" id="KW-0799">Topoisomerase</keyword>